<gene>
    <name evidence="1" type="ORF">P5673_012598</name>
</gene>
<evidence type="ECO:0000313" key="2">
    <source>
        <dbReference type="Proteomes" id="UP001249851"/>
    </source>
</evidence>
<comment type="caution">
    <text evidence="1">The sequence shown here is derived from an EMBL/GenBank/DDBJ whole genome shotgun (WGS) entry which is preliminary data.</text>
</comment>
<keyword evidence="2" id="KW-1185">Reference proteome</keyword>
<organism evidence="1 2">
    <name type="scientific">Acropora cervicornis</name>
    <name type="common">Staghorn coral</name>
    <dbReference type="NCBI Taxonomy" id="6130"/>
    <lineage>
        <taxon>Eukaryota</taxon>
        <taxon>Metazoa</taxon>
        <taxon>Cnidaria</taxon>
        <taxon>Anthozoa</taxon>
        <taxon>Hexacorallia</taxon>
        <taxon>Scleractinia</taxon>
        <taxon>Astrocoeniina</taxon>
        <taxon>Acroporidae</taxon>
        <taxon>Acropora</taxon>
    </lineage>
</organism>
<proteinExistence type="predicted"/>
<name>A0AAD9V867_ACRCE</name>
<protein>
    <submittedName>
        <fullName evidence="1">Uncharacterized protein</fullName>
    </submittedName>
</protein>
<dbReference type="EMBL" id="JARQWQ010000023">
    <property type="protein sequence ID" value="KAK2564335.1"/>
    <property type="molecule type" value="Genomic_DNA"/>
</dbReference>
<reference evidence="1" key="1">
    <citation type="journal article" date="2023" name="G3 (Bethesda)">
        <title>Whole genome assembly and annotation of the endangered Caribbean coral Acropora cervicornis.</title>
        <authorList>
            <person name="Selwyn J.D."/>
            <person name="Vollmer S.V."/>
        </authorList>
    </citation>
    <scope>NUCLEOTIDE SEQUENCE</scope>
    <source>
        <strain evidence="1">K2</strain>
    </source>
</reference>
<evidence type="ECO:0000313" key="1">
    <source>
        <dbReference type="EMBL" id="KAK2564335.1"/>
    </source>
</evidence>
<accession>A0AAD9V867</accession>
<dbReference type="Proteomes" id="UP001249851">
    <property type="component" value="Unassembled WGS sequence"/>
</dbReference>
<dbReference type="AlphaFoldDB" id="A0AAD9V867"/>
<reference evidence="1" key="2">
    <citation type="journal article" date="2023" name="Science">
        <title>Genomic signatures of disease resistance in endangered staghorn corals.</title>
        <authorList>
            <person name="Vollmer S.V."/>
            <person name="Selwyn J.D."/>
            <person name="Despard B.A."/>
            <person name="Roesel C.L."/>
        </authorList>
    </citation>
    <scope>NUCLEOTIDE SEQUENCE</scope>
    <source>
        <strain evidence="1">K2</strain>
    </source>
</reference>
<sequence length="36" mass="4155">MVDSEKSGLSPGFRRGKHTVHFIVYLKISWETPHIT</sequence>